<dbReference type="PROSITE" id="PS50054">
    <property type="entry name" value="TYR_PHOSPHATASE_DUAL"/>
    <property type="match status" value="1"/>
</dbReference>
<dbReference type="InterPro" id="IPR003595">
    <property type="entry name" value="Tyr_Pase_cat"/>
</dbReference>
<dbReference type="GeneID" id="107226075"/>
<dbReference type="Proteomes" id="UP000829291">
    <property type="component" value="Chromosome 4"/>
</dbReference>
<dbReference type="InterPro" id="IPR016130">
    <property type="entry name" value="Tyr_Pase_AS"/>
</dbReference>
<evidence type="ECO:0000259" key="3">
    <source>
        <dbReference type="PROSITE" id="PS50056"/>
    </source>
</evidence>
<dbReference type="InterPro" id="IPR029021">
    <property type="entry name" value="Prot-tyrosine_phosphatase-like"/>
</dbReference>
<dbReference type="InterPro" id="IPR000387">
    <property type="entry name" value="Tyr_Pase_dom"/>
</dbReference>
<evidence type="ECO:0000256" key="1">
    <source>
        <dbReference type="ARBA" id="ARBA00022801"/>
    </source>
</evidence>
<organism evidence="4 5">
    <name type="scientific">Neodiprion lecontei</name>
    <name type="common">Redheaded pine sawfly</name>
    <dbReference type="NCBI Taxonomy" id="441921"/>
    <lineage>
        <taxon>Eukaryota</taxon>
        <taxon>Metazoa</taxon>
        <taxon>Ecdysozoa</taxon>
        <taxon>Arthropoda</taxon>
        <taxon>Hexapoda</taxon>
        <taxon>Insecta</taxon>
        <taxon>Pterygota</taxon>
        <taxon>Neoptera</taxon>
        <taxon>Endopterygota</taxon>
        <taxon>Hymenoptera</taxon>
        <taxon>Tenthredinoidea</taxon>
        <taxon>Diprionidae</taxon>
        <taxon>Diprioninae</taxon>
        <taxon>Neodiprion</taxon>
    </lineage>
</organism>
<dbReference type="Gene3D" id="3.90.190.10">
    <property type="entry name" value="Protein tyrosine phosphatase superfamily"/>
    <property type="match status" value="1"/>
</dbReference>
<dbReference type="InterPro" id="IPR050561">
    <property type="entry name" value="PTP"/>
</dbReference>
<sequence length="160" mass="18338">MSRDDVSHAPFNFSWVVPGKLACTGWPQTQENIQFLADKGITHLVTLSRERRPPFEAIPIGMNWTEIPIEEFEAPTLAEVDRFMDICRRAEVDGGLQVVCVHCYHGRGRTGVMAACYLVKFQDLAPERAITNLRMMRPGSIETYAQERFVIKYHDALRRK</sequence>
<feature type="domain" description="Tyrosine-protein phosphatase" evidence="2">
    <location>
        <begin position="12"/>
        <end position="160"/>
    </location>
</feature>
<dbReference type="InterPro" id="IPR057023">
    <property type="entry name" value="PTP-SAK"/>
</dbReference>
<dbReference type="PANTHER" id="PTHR23339">
    <property type="entry name" value="TYROSINE SPECIFIC PROTEIN PHOSPHATASE AND DUAL SPECIFICITY PROTEIN PHOSPHATASE"/>
    <property type="match status" value="1"/>
</dbReference>
<evidence type="ECO:0000259" key="2">
    <source>
        <dbReference type="PROSITE" id="PS50054"/>
    </source>
</evidence>
<name>A0ABM3FZ95_NEOLC</name>
<dbReference type="PROSITE" id="PS00383">
    <property type="entry name" value="TYR_PHOSPHATASE_1"/>
    <property type="match status" value="1"/>
</dbReference>
<proteinExistence type="predicted"/>
<dbReference type="SUPFAM" id="SSF52799">
    <property type="entry name" value="(Phosphotyrosine protein) phosphatases II"/>
    <property type="match status" value="1"/>
</dbReference>
<keyword evidence="4" id="KW-1185">Reference proteome</keyword>
<dbReference type="PROSITE" id="PS50056">
    <property type="entry name" value="TYR_PHOSPHATASE_2"/>
    <property type="match status" value="1"/>
</dbReference>
<evidence type="ECO:0000313" key="5">
    <source>
        <dbReference type="RefSeq" id="XP_046593332.1"/>
    </source>
</evidence>
<dbReference type="Pfam" id="PF22784">
    <property type="entry name" value="PTP-SAK"/>
    <property type="match status" value="1"/>
</dbReference>
<reference evidence="5" key="1">
    <citation type="submission" date="2025-08" db="UniProtKB">
        <authorList>
            <consortium name="RefSeq"/>
        </authorList>
    </citation>
    <scope>IDENTIFICATION</scope>
    <source>
        <tissue evidence="5">Thorax and Abdomen</tissue>
    </source>
</reference>
<feature type="domain" description="Tyrosine specific protein phosphatases" evidence="3">
    <location>
        <begin position="81"/>
        <end position="148"/>
    </location>
</feature>
<gene>
    <name evidence="5" type="primary">LOC107226075</name>
</gene>
<keyword evidence="1" id="KW-0378">Hydrolase</keyword>
<evidence type="ECO:0000313" key="4">
    <source>
        <dbReference type="Proteomes" id="UP000829291"/>
    </source>
</evidence>
<dbReference type="RefSeq" id="XP_046593332.1">
    <property type="nucleotide sequence ID" value="XM_046737376.1"/>
</dbReference>
<protein>
    <submittedName>
        <fullName evidence="5">Dual specificity protein phosphatase 23-like isoform X1</fullName>
    </submittedName>
</protein>
<accession>A0ABM3FZ95</accession>
<dbReference type="InterPro" id="IPR020422">
    <property type="entry name" value="TYR_PHOSPHATASE_DUAL_dom"/>
</dbReference>
<dbReference type="SMART" id="SM00404">
    <property type="entry name" value="PTPc_motif"/>
    <property type="match status" value="1"/>
</dbReference>
<dbReference type="SMART" id="SM00195">
    <property type="entry name" value="DSPc"/>
    <property type="match status" value="1"/>
</dbReference>